<dbReference type="GO" id="GO:0004664">
    <property type="term" value="F:prephenate dehydratase activity"/>
    <property type="evidence" value="ECO:0007669"/>
    <property type="project" value="UniProtKB-EC"/>
</dbReference>
<dbReference type="InterPro" id="IPR001086">
    <property type="entry name" value="Preph_deHydtase"/>
</dbReference>
<evidence type="ECO:0000259" key="10">
    <source>
        <dbReference type="PROSITE" id="PS51171"/>
    </source>
</evidence>
<dbReference type="PANTHER" id="PTHR21022">
    <property type="entry name" value="PREPHENATE DEHYDRATASE P PROTEIN"/>
    <property type="match status" value="1"/>
</dbReference>
<evidence type="ECO:0000256" key="3">
    <source>
        <dbReference type="ARBA" id="ARBA00021872"/>
    </source>
</evidence>
<dbReference type="SUPFAM" id="SSF55021">
    <property type="entry name" value="ACT-like"/>
    <property type="match status" value="1"/>
</dbReference>
<name>A0A2J9PMM0_9LACT</name>
<dbReference type="InterPro" id="IPR002912">
    <property type="entry name" value="ACT_dom"/>
</dbReference>
<sequence length="283" mass="32154">MMRIGYQGIPGAYSEAATIAFVREQLHVEIDDERLEIISYDDFQPMVDDLVAEKVDRIVMPIENSTTGLIARTMDIIRYQPVLAKYEHYQPVNHVLWGLPGADIHQVTKVYSHPEALSQCKLLFDRYPNMEPVAYIDTAVSAEYIVQEDDPTIAAIASPRAGELHGLQALEPAAYDESGNMTRFLVFERYDNIDMTNTHEKIMLYIETPHEPGALAKLLQVLDVYRINLDGLNARPIPMKPFRYGFFIEADPSNMIGDLESLEKILKALSTHIQVVAQFKQNR</sequence>
<evidence type="ECO:0000256" key="8">
    <source>
        <dbReference type="ARBA" id="ARBA00047848"/>
    </source>
</evidence>
<dbReference type="PROSITE" id="PS51171">
    <property type="entry name" value="PREPHENATE_DEHYDR_3"/>
    <property type="match status" value="1"/>
</dbReference>
<dbReference type="EMBL" id="NBTM02000001">
    <property type="protein sequence ID" value="PNL91582.1"/>
    <property type="molecule type" value="Genomic_DNA"/>
</dbReference>
<proteinExistence type="predicted"/>
<dbReference type="InterPro" id="IPR045865">
    <property type="entry name" value="ACT-like_dom_sf"/>
</dbReference>
<evidence type="ECO:0000256" key="2">
    <source>
        <dbReference type="ARBA" id="ARBA00013147"/>
    </source>
</evidence>
<dbReference type="InterPro" id="IPR008242">
    <property type="entry name" value="Chor_mutase/pphenate_deHydtase"/>
</dbReference>
<keyword evidence="4" id="KW-0028">Amino-acid biosynthesis</keyword>
<keyword evidence="6" id="KW-0584">Phenylalanine biosynthesis</keyword>
<gene>
    <name evidence="12" type="ORF">A6J77_004865</name>
</gene>
<keyword evidence="7" id="KW-0456">Lyase</keyword>
<dbReference type="Gene3D" id="3.30.70.260">
    <property type="match status" value="1"/>
</dbReference>
<feature type="domain" description="Prephenate dehydratase" evidence="10">
    <location>
        <begin position="3"/>
        <end position="189"/>
    </location>
</feature>
<evidence type="ECO:0000256" key="6">
    <source>
        <dbReference type="ARBA" id="ARBA00023222"/>
    </source>
</evidence>
<dbReference type="GO" id="GO:0009094">
    <property type="term" value="P:L-phenylalanine biosynthetic process"/>
    <property type="evidence" value="ECO:0007669"/>
    <property type="project" value="UniProtKB-UniPathway"/>
</dbReference>
<evidence type="ECO:0000256" key="7">
    <source>
        <dbReference type="ARBA" id="ARBA00023239"/>
    </source>
</evidence>
<dbReference type="Pfam" id="PF00800">
    <property type="entry name" value="PDT"/>
    <property type="match status" value="1"/>
</dbReference>
<dbReference type="EC" id="4.2.1.51" evidence="2"/>
<protein>
    <recommendedName>
        <fullName evidence="3">Prephenate dehydratase</fullName>
        <ecNumber evidence="2">4.2.1.51</ecNumber>
    </recommendedName>
</protein>
<evidence type="ECO:0000256" key="1">
    <source>
        <dbReference type="ARBA" id="ARBA00004741"/>
    </source>
</evidence>
<dbReference type="PANTHER" id="PTHR21022:SF19">
    <property type="entry name" value="PREPHENATE DEHYDRATASE-RELATED"/>
    <property type="match status" value="1"/>
</dbReference>
<evidence type="ECO:0000259" key="11">
    <source>
        <dbReference type="PROSITE" id="PS51671"/>
    </source>
</evidence>
<dbReference type="PROSITE" id="PS51671">
    <property type="entry name" value="ACT"/>
    <property type="match status" value="1"/>
</dbReference>
<keyword evidence="5" id="KW-0057">Aromatic amino acid biosynthesis</keyword>
<dbReference type="AlphaFoldDB" id="A0A2J9PMM0"/>
<feature type="domain" description="ACT" evidence="11">
    <location>
        <begin position="203"/>
        <end position="283"/>
    </location>
</feature>
<dbReference type="GO" id="GO:0005737">
    <property type="term" value="C:cytoplasm"/>
    <property type="evidence" value="ECO:0007669"/>
    <property type="project" value="TreeGrafter"/>
</dbReference>
<dbReference type="CDD" id="cd13631">
    <property type="entry name" value="PBP2_Ct-PDT_like"/>
    <property type="match status" value="1"/>
</dbReference>
<accession>A0A2J9PMM0</accession>
<reference evidence="13" key="1">
    <citation type="submission" date="2017-12" db="EMBL/GenBank/DDBJ databases">
        <title>FDA dAtabase for Regulatory Grade micrObial Sequences (FDA-ARGOS): Supporting development and validation of Infectious Disease Dx tests.</title>
        <authorList>
            <person name="Hoffmann M."/>
            <person name="Allard M."/>
            <person name="Evans P."/>
            <person name="Brown E."/>
            <person name="Tallon L."/>
            <person name="Sadzewicz L."/>
            <person name="Sengamalay N."/>
            <person name="Ott S."/>
            <person name="Godinez A."/>
            <person name="Nagaraj S."/>
            <person name="Vavikolanu K."/>
            <person name="Aluvathingal J."/>
            <person name="Nadendla S."/>
            <person name="Sichtig H."/>
        </authorList>
    </citation>
    <scope>NUCLEOTIDE SEQUENCE [LARGE SCALE GENOMIC DNA]</scope>
    <source>
        <strain evidence="13">FDAARGOS_249</strain>
    </source>
</reference>
<organism evidence="12 13">
    <name type="scientific">Aerococcus viridans</name>
    <dbReference type="NCBI Taxonomy" id="1377"/>
    <lineage>
        <taxon>Bacteria</taxon>
        <taxon>Bacillati</taxon>
        <taxon>Bacillota</taxon>
        <taxon>Bacilli</taxon>
        <taxon>Lactobacillales</taxon>
        <taxon>Aerococcaceae</taxon>
        <taxon>Aerococcus</taxon>
    </lineage>
</organism>
<dbReference type="Proteomes" id="UP000192813">
    <property type="component" value="Unassembled WGS sequence"/>
</dbReference>
<dbReference type="UniPathway" id="UPA00121">
    <property type="reaction ID" value="UER00345"/>
</dbReference>
<dbReference type="RefSeq" id="WP_083068671.1">
    <property type="nucleotide sequence ID" value="NZ_NBTM02000001.1"/>
</dbReference>
<dbReference type="SUPFAM" id="SSF53850">
    <property type="entry name" value="Periplasmic binding protein-like II"/>
    <property type="match status" value="1"/>
</dbReference>
<evidence type="ECO:0000256" key="4">
    <source>
        <dbReference type="ARBA" id="ARBA00022605"/>
    </source>
</evidence>
<evidence type="ECO:0000256" key="9">
    <source>
        <dbReference type="PIRSR" id="PIRSR001500-2"/>
    </source>
</evidence>
<dbReference type="Gene3D" id="3.40.190.10">
    <property type="entry name" value="Periplasmic binding protein-like II"/>
    <property type="match status" value="2"/>
</dbReference>
<feature type="site" description="Essential for prephenate dehydratase activity" evidence="9">
    <location>
        <position position="182"/>
    </location>
</feature>
<comment type="pathway">
    <text evidence="1">Amino-acid biosynthesis; L-phenylalanine biosynthesis; phenylpyruvate from prephenate: step 1/1.</text>
</comment>
<dbReference type="PIRSF" id="PIRSF001500">
    <property type="entry name" value="Chor_mut_pdt_Ppr"/>
    <property type="match status" value="1"/>
</dbReference>
<evidence type="ECO:0000256" key="5">
    <source>
        <dbReference type="ARBA" id="ARBA00023141"/>
    </source>
</evidence>
<comment type="catalytic activity">
    <reaction evidence="8">
        <text>prephenate + H(+) = 3-phenylpyruvate + CO2 + H2O</text>
        <dbReference type="Rhea" id="RHEA:21648"/>
        <dbReference type="ChEBI" id="CHEBI:15377"/>
        <dbReference type="ChEBI" id="CHEBI:15378"/>
        <dbReference type="ChEBI" id="CHEBI:16526"/>
        <dbReference type="ChEBI" id="CHEBI:18005"/>
        <dbReference type="ChEBI" id="CHEBI:29934"/>
        <dbReference type="EC" id="4.2.1.51"/>
    </reaction>
</comment>
<comment type="caution">
    <text evidence="12">The sequence shown here is derived from an EMBL/GenBank/DDBJ whole genome shotgun (WGS) entry which is preliminary data.</text>
</comment>
<evidence type="ECO:0000313" key="13">
    <source>
        <dbReference type="Proteomes" id="UP000192813"/>
    </source>
</evidence>
<evidence type="ECO:0000313" key="12">
    <source>
        <dbReference type="EMBL" id="PNL91582.1"/>
    </source>
</evidence>